<reference evidence="1 2" key="1">
    <citation type="submission" date="2020-04" db="EMBL/GenBank/DDBJ databases">
        <title>Draft Genome Sequence of Streptomyces morookaense DSM 40503, an 8-azaguanine-producing strain.</title>
        <authorList>
            <person name="Qi J."/>
            <person name="Gao J.-M."/>
        </authorList>
    </citation>
    <scope>NUCLEOTIDE SEQUENCE [LARGE SCALE GENOMIC DNA]</scope>
    <source>
        <strain evidence="1 2">DSM 40503</strain>
    </source>
</reference>
<gene>
    <name evidence="1" type="ORF">HG542_09035</name>
</gene>
<dbReference type="InterPro" id="IPR006311">
    <property type="entry name" value="TAT_signal"/>
</dbReference>
<dbReference type="Pfam" id="PF07485">
    <property type="entry name" value="DUF1529"/>
    <property type="match status" value="2"/>
</dbReference>
<protein>
    <submittedName>
        <fullName evidence="1">DUF1259 domain-containing protein</fullName>
    </submittedName>
</protein>
<dbReference type="AlphaFoldDB" id="A0A7Y7E6D3"/>
<dbReference type="RefSeq" id="WP_171079596.1">
    <property type="nucleotide sequence ID" value="NZ_BNBU01000003.1"/>
</dbReference>
<proteinExistence type="predicted"/>
<dbReference type="PROSITE" id="PS51318">
    <property type="entry name" value="TAT"/>
    <property type="match status" value="1"/>
</dbReference>
<keyword evidence="2" id="KW-1185">Reference proteome</keyword>
<comment type="caution">
    <text evidence="1">The sequence shown here is derived from an EMBL/GenBank/DDBJ whole genome shotgun (WGS) entry which is preliminary data.</text>
</comment>
<dbReference type="EMBL" id="JABBXF010000016">
    <property type="protein sequence ID" value="NVK77808.1"/>
    <property type="molecule type" value="Genomic_DNA"/>
</dbReference>
<evidence type="ECO:0000313" key="1">
    <source>
        <dbReference type="EMBL" id="NVK77808.1"/>
    </source>
</evidence>
<sequence>MDTSDSENVRRRPLLTAAALAPVLAGAGAAVARSGRPAVKDGAAATGRLRPVATTAEDWRGVSRALGRRGIMAGVEYQLGFLRDDLRVTSRGVSVNPALAVGSHVSFVRYDDGSTLMMGDLAVAEAELQHVVGTVHARGLQQTAIHKHLLAHSPEVWWVHVHGHRRDAEALAGGLRAVLDRTATPARARPVARVKGLDTKRIAAALGVKGFDEEGVHKCLFFRRETVTMGCLEMPPGLGAMSAFLFQPLGGGRAAVNGDFAMTAHEVQDVLAALHRGGISIIELHNHGLDDEPRLFFVHFWAVGDAVHIARTLRRAVDATDVAPFEPVHPAGSR</sequence>
<organism evidence="1 2">
    <name type="scientific">Streptomyces morookaense</name>
    <name type="common">Streptoverticillium morookaense</name>
    <dbReference type="NCBI Taxonomy" id="1970"/>
    <lineage>
        <taxon>Bacteria</taxon>
        <taxon>Bacillati</taxon>
        <taxon>Actinomycetota</taxon>
        <taxon>Actinomycetes</taxon>
        <taxon>Kitasatosporales</taxon>
        <taxon>Streptomycetaceae</taxon>
        <taxon>Streptomyces</taxon>
    </lineage>
</organism>
<evidence type="ECO:0000313" key="2">
    <source>
        <dbReference type="Proteomes" id="UP000587462"/>
    </source>
</evidence>
<dbReference type="Proteomes" id="UP000587462">
    <property type="component" value="Unassembled WGS sequence"/>
</dbReference>
<accession>A0A7Y7E6D3</accession>
<dbReference type="InterPro" id="IPR011094">
    <property type="entry name" value="Uncharacterised_LppY/LpqO"/>
</dbReference>
<name>A0A7Y7E6D3_STRMO</name>